<organism evidence="2 3">
    <name type="scientific">Synaphobranchus kaupii</name>
    <name type="common">Kaup's arrowtooth eel</name>
    <dbReference type="NCBI Taxonomy" id="118154"/>
    <lineage>
        <taxon>Eukaryota</taxon>
        <taxon>Metazoa</taxon>
        <taxon>Chordata</taxon>
        <taxon>Craniata</taxon>
        <taxon>Vertebrata</taxon>
        <taxon>Euteleostomi</taxon>
        <taxon>Actinopterygii</taxon>
        <taxon>Neopterygii</taxon>
        <taxon>Teleostei</taxon>
        <taxon>Anguilliformes</taxon>
        <taxon>Synaphobranchidae</taxon>
        <taxon>Synaphobranchus</taxon>
    </lineage>
</organism>
<gene>
    <name evidence="2" type="ORF">SKAU_G00386840</name>
</gene>
<feature type="region of interest" description="Disordered" evidence="1">
    <location>
        <begin position="1"/>
        <end position="36"/>
    </location>
</feature>
<dbReference type="EMBL" id="JAINUF010000020">
    <property type="protein sequence ID" value="KAJ8335342.1"/>
    <property type="molecule type" value="Genomic_DNA"/>
</dbReference>
<comment type="caution">
    <text evidence="2">The sequence shown here is derived from an EMBL/GenBank/DDBJ whole genome shotgun (WGS) entry which is preliminary data.</text>
</comment>
<sequence length="124" mass="13282">MVSQLDLQASEGGSAAREVSEDGGCHNPACKGLKQDLEDKVSVLETELHAVRKRFRRYAHRRVLPQVAAEVQAKAGPSTVGKKRSRAARRAEEEADEAGGPQQEAATGTEEEAAETEEEAGPSK</sequence>
<keyword evidence="3" id="KW-1185">Reference proteome</keyword>
<evidence type="ECO:0000256" key="1">
    <source>
        <dbReference type="SAM" id="MobiDB-lite"/>
    </source>
</evidence>
<evidence type="ECO:0000313" key="3">
    <source>
        <dbReference type="Proteomes" id="UP001152622"/>
    </source>
</evidence>
<accession>A0A9Q1ID83</accession>
<dbReference type="AlphaFoldDB" id="A0A9Q1ID83"/>
<feature type="compositionally biased region" description="Low complexity" evidence="1">
    <location>
        <begin position="98"/>
        <end position="108"/>
    </location>
</feature>
<dbReference type="OrthoDB" id="8964969at2759"/>
<proteinExistence type="predicted"/>
<reference evidence="2" key="1">
    <citation type="journal article" date="2023" name="Science">
        <title>Genome structures resolve the early diversification of teleost fishes.</title>
        <authorList>
            <person name="Parey E."/>
            <person name="Louis A."/>
            <person name="Montfort J."/>
            <person name="Bouchez O."/>
            <person name="Roques C."/>
            <person name="Iampietro C."/>
            <person name="Lluch J."/>
            <person name="Castinel A."/>
            <person name="Donnadieu C."/>
            <person name="Desvignes T."/>
            <person name="Floi Bucao C."/>
            <person name="Jouanno E."/>
            <person name="Wen M."/>
            <person name="Mejri S."/>
            <person name="Dirks R."/>
            <person name="Jansen H."/>
            <person name="Henkel C."/>
            <person name="Chen W.J."/>
            <person name="Zahm M."/>
            <person name="Cabau C."/>
            <person name="Klopp C."/>
            <person name="Thompson A.W."/>
            <person name="Robinson-Rechavi M."/>
            <person name="Braasch I."/>
            <person name="Lecointre G."/>
            <person name="Bobe J."/>
            <person name="Postlethwait J.H."/>
            <person name="Berthelot C."/>
            <person name="Roest Crollius H."/>
            <person name="Guiguen Y."/>
        </authorList>
    </citation>
    <scope>NUCLEOTIDE SEQUENCE</scope>
    <source>
        <strain evidence="2">WJC10195</strain>
    </source>
</reference>
<name>A0A9Q1ID83_SYNKA</name>
<evidence type="ECO:0000313" key="2">
    <source>
        <dbReference type="EMBL" id="KAJ8335342.1"/>
    </source>
</evidence>
<feature type="region of interest" description="Disordered" evidence="1">
    <location>
        <begin position="70"/>
        <end position="124"/>
    </location>
</feature>
<dbReference type="Proteomes" id="UP001152622">
    <property type="component" value="Chromosome 20"/>
</dbReference>
<protein>
    <submittedName>
        <fullName evidence="2">Uncharacterized protein</fullName>
    </submittedName>
</protein>
<feature type="compositionally biased region" description="Acidic residues" evidence="1">
    <location>
        <begin position="109"/>
        <end position="124"/>
    </location>
</feature>